<keyword evidence="2" id="KW-1185">Reference proteome</keyword>
<evidence type="ECO:0000313" key="2">
    <source>
        <dbReference type="Proteomes" id="UP000737018"/>
    </source>
</evidence>
<feature type="non-terminal residue" evidence="1">
    <location>
        <position position="1"/>
    </location>
</feature>
<dbReference type="Proteomes" id="UP000737018">
    <property type="component" value="Unassembled WGS sequence"/>
</dbReference>
<gene>
    <name evidence="1" type="ORF">CMV_025974</name>
</gene>
<proteinExistence type="predicted"/>
<protein>
    <submittedName>
        <fullName evidence="1">Uncharacterized protein</fullName>
    </submittedName>
</protein>
<organism evidence="1 2">
    <name type="scientific">Castanea mollissima</name>
    <name type="common">Chinese chestnut</name>
    <dbReference type="NCBI Taxonomy" id="60419"/>
    <lineage>
        <taxon>Eukaryota</taxon>
        <taxon>Viridiplantae</taxon>
        <taxon>Streptophyta</taxon>
        <taxon>Embryophyta</taxon>
        <taxon>Tracheophyta</taxon>
        <taxon>Spermatophyta</taxon>
        <taxon>Magnoliopsida</taxon>
        <taxon>eudicotyledons</taxon>
        <taxon>Gunneridae</taxon>
        <taxon>Pentapetalae</taxon>
        <taxon>rosids</taxon>
        <taxon>fabids</taxon>
        <taxon>Fagales</taxon>
        <taxon>Fagaceae</taxon>
        <taxon>Castanea</taxon>
    </lineage>
</organism>
<sequence>SNWWVMRTRTRTLELLWYKSLASSVFSSPYYISVHKSFLEAARVLEVAKFCDSLLFRLYSLFVV</sequence>
<evidence type="ECO:0000313" key="1">
    <source>
        <dbReference type="EMBL" id="KAF3947969.1"/>
    </source>
</evidence>
<dbReference type="EMBL" id="JRKL02007227">
    <property type="protein sequence ID" value="KAF3947969.1"/>
    <property type="molecule type" value="Genomic_DNA"/>
</dbReference>
<reference evidence="1" key="1">
    <citation type="submission" date="2020-03" db="EMBL/GenBank/DDBJ databases">
        <title>Castanea mollissima Vanexum genome sequencing.</title>
        <authorList>
            <person name="Staton M."/>
        </authorList>
    </citation>
    <scope>NUCLEOTIDE SEQUENCE</scope>
    <source>
        <tissue evidence="1">Leaf</tissue>
    </source>
</reference>
<dbReference type="AlphaFoldDB" id="A0A8J4VFX8"/>
<name>A0A8J4VFX8_9ROSI</name>
<accession>A0A8J4VFX8</accession>
<comment type="caution">
    <text evidence="1">The sequence shown here is derived from an EMBL/GenBank/DDBJ whole genome shotgun (WGS) entry which is preliminary data.</text>
</comment>